<proteinExistence type="predicted"/>
<organism evidence="1 2">
    <name type="scientific">Trametes sanguinea</name>
    <dbReference type="NCBI Taxonomy" id="158606"/>
    <lineage>
        <taxon>Eukaryota</taxon>
        <taxon>Fungi</taxon>
        <taxon>Dikarya</taxon>
        <taxon>Basidiomycota</taxon>
        <taxon>Agaricomycotina</taxon>
        <taxon>Agaricomycetes</taxon>
        <taxon>Polyporales</taxon>
        <taxon>Polyporaceae</taxon>
        <taxon>Trametes</taxon>
    </lineage>
</organism>
<accession>A0ACC1MGV8</accession>
<evidence type="ECO:0000313" key="2">
    <source>
        <dbReference type="Proteomes" id="UP001144978"/>
    </source>
</evidence>
<protein>
    <submittedName>
        <fullName evidence="1">Uncharacterized protein</fullName>
    </submittedName>
</protein>
<sequence>MSPHATTNGVHANGTNGVHNTLETSGASRPLTPGIYAPIPTFFDSDTEELDLESFTTHVVRVAKAGVGPLLAGSMGEAHHLTHYERVSLIKSAREGGREGEADAYAWAYVEAGRAERHVEAVGPPVPTTKCDGMPILHPGHTH</sequence>
<dbReference type="Proteomes" id="UP001144978">
    <property type="component" value="Unassembled WGS sequence"/>
</dbReference>
<name>A0ACC1MGV8_9APHY</name>
<evidence type="ECO:0000313" key="1">
    <source>
        <dbReference type="EMBL" id="KAJ2965912.1"/>
    </source>
</evidence>
<keyword evidence="2" id="KW-1185">Reference proteome</keyword>
<dbReference type="EMBL" id="JANSHE010006835">
    <property type="protein sequence ID" value="KAJ2965912.1"/>
    <property type="molecule type" value="Genomic_DNA"/>
</dbReference>
<reference evidence="1" key="1">
    <citation type="submission" date="2022-08" db="EMBL/GenBank/DDBJ databases">
        <title>Genome Sequence of Pycnoporus sanguineus.</title>
        <authorList>
            <person name="Buettner E."/>
        </authorList>
    </citation>
    <scope>NUCLEOTIDE SEQUENCE</scope>
    <source>
        <strain evidence="1">CG-C14</strain>
    </source>
</reference>
<comment type="caution">
    <text evidence="1">The sequence shown here is derived from an EMBL/GenBank/DDBJ whole genome shotgun (WGS) entry which is preliminary data.</text>
</comment>
<gene>
    <name evidence="1" type="ORF">NUW54_g13958</name>
</gene>